<keyword evidence="2" id="KW-0057">Aromatic amino acid biosynthesis</keyword>
<dbReference type="InterPro" id="IPR023193">
    <property type="entry name" value="EPSP_synthase_CS"/>
</dbReference>
<comment type="catalytic activity">
    <reaction evidence="2">
        <text>3-phosphoshikimate + phosphoenolpyruvate = 5-O-(1-carboxyvinyl)-3-phosphoshikimate + phosphate</text>
        <dbReference type="Rhea" id="RHEA:21256"/>
        <dbReference type="ChEBI" id="CHEBI:43474"/>
        <dbReference type="ChEBI" id="CHEBI:57701"/>
        <dbReference type="ChEBI" id="CHEBI:58702"/>
        <dbReference type="ChEBI" id="CHEBI:145989"/>
        <dbReference type="EC" id="2.5.1.19"/>
    </reaction>
</comment>
<dbReference type="PROSITE" id="PS00885">
    <property type="entry name" value="EPSP_SYNTHASE_2"/>
    <property type="match status" value="1"/>
</dbReference>
<dbReference type="GO" id="GO:0003866">
    <property type="term" value="F:3-phosphoshikimate 1-carboxyvinyltransferase activity"/>
    <property type="evidence" value="ECO:0007669"/>
    <property type="project" value="UniProtKB-UniRule"/>
</dbReference>
<organism evidence="4 5">
    <name type="scientific">Elysia marginata</name>
    <dbReference type="NCBI Taxonomy" id="1093978"/>
    <lineage>
        <taxon>Eukaryota</taxon>
        <taxon>Metazoa</taxon>
        <taxon>Spiralia</taxon>
        <taxon>Lophotrochozoa</taxon>
        <taxon>Mollusca</taxon>
        <taxon>Gastropoda</taxon>
        <taxon>Heterobranchia</taxon>
        <taxon>Euthyneura</taxon>
        <taxon>Panpulmonata</taxon>
        <taxon>Sacoglossa</taxon>
        <taxon>Placobranchoidea</taxon>
        <taxon>Plakobranchidae</taxon>
        <taxon>Elysia</taxon>
    </lineage>
</organism>
<dbReference type="GO" id="GO:0009423">
    <property type="term" value="P:chorismate biosynthetic process"/>
    <property type="evidence" value="ECO:0007669"/>
    <property type="project" value="UniProtKB-UniRule"/>
</dbReference>
<dbReference type="EMBL" id="BMAT01004494">
    <property type="protein sequence ID" value="GFR74510.1"/>
    <property type="molecule type" value="Genomic_DNA"/>
</dbReference>
<dbReference type="PANTHER" id="PTHR21090">
    <property type="entry name" value="AROM/DEHYDROQUINATE SYNTHASE"/>
    <property type="match status" value="1"/>
</dbReference>
<reference evidence="4 5" key="1">
    <citation type="journal article" date="2021" name="Elife">
        <title>Chloroplast acquisition without the gene transfer in kleptoplastic sea slugs, Plakobranchus ocellatus.</title>
        <authorList>
            <person name="Maeda T."/>
            <person name="Takahashi S."/>
            <person name="Yoshida T."/>
            <person name="Shimamura S."/>
            <person name="Takaki Y."/>
            <person name="Nagai Y."/>
            <person name="Toyoda A."/>
            <person name="Suzuki Y."/>
            <person name="Arimoto A."/>
            <person name="Ishii H."/>
            <person name="Satoh N."/>
            <person name="Nishiyama T."/>
            <person name="Hasebe M."/>
            <person name="Maruyama T."/>
            <person name="Minagawa J."/>
            <person name="Obokata J."/>
            <person name="Shigenobu S."/>
        </authorList>
    </citation>
    <scope>NUCLEOTIDE SEQUENCE [LARGE SCALE GENOMIC DNA]</scope>
</reference>
<comment type="similarity">
    <text evidence="2">Belongs to the EPSP synthase family.</text>
</comment>
<gene>
    <name evidence="4" type="ORF">ElyMa_002164300</name>
</gene>
<dbReference type="Pfam" id="PF00275">
    <property type="entry name" value="EPSP_synthase"/>
    <property type="match status" value="1"/>
</dbReference>
<protein>
    <recommendedName>
        <fullName evidence="2">3-phosphoshikimate 1-carboxyvinyltransferase</fullName>
        <ecNumber evidence="2">2.5.1.19</ecNumber>
    </recommendedName>
</protein>
<sequence>MRFLTSYFATIPYRDVLITGSQRMQERPIGILVEALRTMGAEISYQKNEGFAPILIKGKDIKSDFIVLEANVSSQYITSLMLIAPKLKNGLKIRLRGNITSMPYLKMTATLLKRLGVNCLFGKNTIEIAPKRSIDSVSLTVESDWSSASYFYSVLSMSPLGSSVFMTSFREYSLQGDSIIKDLYSDLGVDTTFQNGGILIEKNRHPSNKARHYNFVETPDIAQTFVVSCFGLGVACQIEGLHTLKIKETDRLLALENELKKLGADISVTDHSLTLNPASFQKDKLVFIDTYKDHRMAMAFSPLGIIRPIGINDPSVVSKSYPDFWEDLKTLNFEF</sequence>
<accession>A0AAV4FQI2</accession>
<evidence type="ECO:0000313" key="5">
    <source>
        <dbReference type="Proteomes" id="UP000762676"/>
    </source>
</evidence>
<dbReference type="Gene3D" id="3.65.10.10">
    <property type="entry name" value="Enolpyruvate transferase domain"/>
    <property type="match status" value="2"/>
</dbReference>
<dbReference type="InterPro" id="IPR013792">
    <property type="entry name" value="RNA3'P_cycl/enolpyr_Trfase_a/b"/>
</dbReference>
<evidence type="ECO:0000259" key="3">
    <source>
        <dbReference type="Pfam" id="PF00275"/>
    </source>
</evidence>
<dbReference type="GO" id="GO:0009073">
    <property type="term" value="P:aromatic amino acid family biosynthetic process"/>
    <property type="evidence" value="ECO:0007669"/>
    <property type="project" value="UniProtKB-UniRule"/>
</dbReference>
<keyword evidence="2" id="KW-0028">Amino-acid biosynthesis</keyword>
<dbReference type="InterPro" id="IPR036968">
    <property type="entry name" value="Enolpyruvate_Tfrase_sf"/>
</dbReference>
<evidence type="ECO:0000256" key="2">
    <source>
        <dbReference type="RuleBase" id="RU004164"/>
    </source>
</evidence>
<dbReference type="SUPFAM" id="SSF55205">
    <property type="entry name" value="EPT/RTPC-like"/>
    <property type="match status" value="1"/>
</dbReference>
<dbReference type="GO" id="GO:0008652">
    <property type="term" value="P:amino acid biosynthetic process"/>
    <property type="evidence" value="ECO:0007669"/>
    <property type="project" value="UniProtKB-KW"/>
</dbReference>
<evidence type="ECO:0000313" key="4">
    <source>
        <dbReference type="EMBL" id="GFR74510.1"/>
    </source>
</evidence>
<dbReference type="Proteomes" id="UP000762676">
    <property type="component" value="Unassembled WGS sequence"/>
</dbReference>
<keyword evidence="5" id="KW-1185">Reference proteome</keyword>
<keyword evidence="1 2" id="KW-0808">Transferase</keyword>
<comment type="caution">
    <text evidence="4">The sequence shown here is derived from an EMBL/GenBank/DDBJ whole genome shotgun (WGS) entry which is preliminary data.</text>
</comment>
<evidence type="ECO:0000256" key="1">
    <source>
        <dbReference type="ARBA" id="ARBA00022679"/>
    </source>
</evidence>
<proteinExistence type="inferred from homology"/>
<comment type="pathway">
    <text evidence="2">Metabolic intermediate biosynthesis; chorismate biosynthesis; chorismate from D-erythrose 4-phosphate and phosphoenolpyruvate: step 6/7.</text>
</comment>
<name>A0AAV4FQI2_9GAST</name>
<dbReference type="PANTHER" id="PTHR21090:SF5">
    <property type="entry name" value="PENTAFUNCTIONAL AROM POLYPEPTIDE"/>
    <property type="match status" value="1"/>
</dbReference>
<feature type="domain" description="Enolpyruvate transferase" evidence="3">
    <location>
        <begin position="1"/>
        <end position="328"/>
    </location>
</feature>
<dbReference type="AlphaFoldDB" id="A0AAV4FQI2"/>
<dbReference type="EC" id="2.5.1.19" evidence="2"/>
<dbReference type="InterPro" id="IPR001986">
    <property type="entry name" value="Enolpyruvate_Tfrase_dom"/>
</dbReference>